<evidence type="ECO:0000256" key="2">
    <source>
        <dbReference type="ARBA" id="ARBA00004429"/>
    </source>
</evidence>
<feature type="modified residue" description="4-aspartylphosphate" evidence="14">
    <location>
        <position position="61"/>
    </location>
</feature>
<evidence type="ECO:0000256" key="13">
    <source>
        <dbReference type="ARBA" id="ARBA00023136"/>
    </source>
</evidence>
<evidence type="ECO:0000313" key="19">
    <source>
        <dbReference type="Proteomes" id="UP000011885"/>
    </source>
</evidence>
<dbReference type="SMART" id="SM00388">
    <property type="entry name" value="HisKA"/>
    <property type="match status" value="1"/>
</dbReference>
<dbReference type="SMART" id="SM00448">
    <property type="entry name" value="REC"/>
    <property type="match status" value="1"/>
</dbReference>
<keyword evidence="10" id="KW-0547">Nucleotide-binding</keyword>
<dbReference type="InterPro" id="IPR001610">
    <property type="entry name" value="PAC"/>
</dbReference>
<dbReference type="CDD" id="cd00082">
    <property type="entry name" value="HisKA"/>
    <property type="match status" value="1"/>
</dbReference>
<dbReference type="InterPro" id="IPR003661">
    <property type="entry name" value="HisK_dim/P_dom"/>
</dbReference>
<evidence type="ECO:0000259" key="16">
    <source>
        <dbReference type="PROSITE" id="PS50112"/>
    </source>
</evidence>
<dbReference type="NCBIfam" id="TIGR00229">
    <property type="entry name" value="sensory_box"/>
    <property type="match status" value="2"/>
</dbReference>
<keyword evidence="5" id="KW-0997">Cell inner membrane</keyword>
<name>M5UH21_9BACT</name>
<dbReference type="SUPFAM" id="SSF55785">
    <property type="entry name" value="PYP-like sensor domain (PAS domain)"/>
    <property type="match status" value="2"/>
</dbReference>
<keyword evidence="19" id="KW-1185">Reference proteome</keyword>
<sequence length="485" mass="54617">MIDAVQSPARQRVLLLDDEEDLRDTIAMILEAEEFEVIACGTAMSAIEQLEDGVIDVAVVDLRLPDLEESTLLKRLSEFSDTVPLIIHTGYSSYESAKDAINWGAFAYVEKAGDPGELIRHVHRAVHRQLVQRAHKLEAAVASRTRELEKSNESLRFMQADLSRAQQIAKIGSFSWNVATGEVTWSDQTYRIFGVDPNESKPSFEMAKSLTHPEDFEYWSRTVANAVETGNWFECEYRAVRGDGSIVWIRNEAEVYRNEKGETVGLFGTVQDITERKEAEERLKSSVKRFRALFEQAGDYCMILDPNTEDGIPIIVDASRSAYILHGYSRDEFIGRPVADVDDENGRRLVKTRTKQIMTGKPFYVENMHVRKDGSSFPVAVHANRIDIEGEGSLIFTTEYDITEKRSLEQKLRHSQKMDAIGQLAAGVAHEFNNLLCGILCNVDFLLSDDFGALPPGLRDALEDVQRSGRRGASLTKQLLTFSRQ</sequence>
<dbReference type="GO" id="GO:0005886">
    <property type="term" value="C:plasma membrane"/>
    <property type="evidence" value="ECO:0007669"/>
    <property type="project" value="UniProtKB-SubCell"/>
</dbReference>
<dbReference type="InterPro" id="IPR000700">
    <property type="entry name" value="PAS-assoc_C"/>
</dbReference>
<evidence type="ECO:0000256" key="12">
    <source>
        <dbReference type="ARBA" id="ARBA00022989"/>
    </source>
</evidence>
<feature type="domain" description="Response regulatory" evidence="15">
    <location>
        <begin position="12"/>
        <end position="126"/>
    </location>
</feature>
<comment type="caution">
    <text evidence="18">The sequence shown here is derived from an EMBL/GenBank/DDBJ whole genome shotgun (WGS) entry which is preliminary data.</text>
</comment>
<dbReference type="SUPFAM" id="SSF47384">
    <property type="entry name" value="Homodimeric domain of signal transducing histidine kinase"/>
    <property type="match status" value="1"/>
</dbReference>
<dbReference type="FunFam" id="2.10.70.100:FF:000001">
    <property type="entry name" value="Sensory transduction histidine kinase"/>
    <property type="match status" value="1"/>
</dbReference>
<evidence type="ECO:0000256" key="3">
    <source>
        <dbReference type="ARBA" id="ARBA00012438"/>
    </source>
</evidence>
<dbReference type="EMBL" id="ANOH01000107">
    <property type="protein sequence ID" value="EMI57151.1"/>
    <property type="molecule type" value="Genomic_DNA"/>
</dbReference>
<keyword evidence="12" id="KW-1133">Transmembrane helix</keyword>
<dbReference type="Pfam" id="PF08447">
    <property type="entry name" value="PAS_3"/>
    <property type="match status" value="1"/>
</dbReference>
<dbReference type="RefSeq" id="WP_008675742.1">
    <property type="nucleotide sequence ID" value="NZ_ANOH01000107.1"/>
</dbReference>
<evidence type="ECO:0000256" key="1">
    <source>
        <dbReference type="ARBA" id="ARBA00000085"/>
    </source>
</evidence>
<dbReference type="Gene3D" id="3.40.50.2300">
    <property type="match status" value="1"/>
</dbReference>
<gene>
    <name evidence="18" type="ORF">RSSM_01379</name>
</gene>
<feature type="domain" description="PAS" evidence="16">
    <location>
        <begin position="286"/>
        <end position="361"/>
    </location>
</feature>
<dbReference type="PANTHER" id="PTHR43304">
    <property type="entry name" value="PHYTOCHROME-LIKE PROTEIN CPH1"/>
    <property type="match status" value="1"/>
</dbReference>
<dbReference type="InterPro" id="IPR013655">
    <property type="entry name" value="PAS_fold_3"/>
</dbReference>
<dbReference type="SMART" id="SM00086">
    <property type="entry name" value="PAC"/>
    <property type="match status" value="2"/>
</dbReference>
<evidence type="ECO:0000259" key="15">
    <source>
        <dbReference type="PROSITE" id="PS50110"/>
    </source>
</evidence>
<dbReference type="Proteomes" id="UP000011885">
    <property type="component" value="Unassembled WGS sequence"/>
</dbReference>
<evidence type="ECO:0000259" key="17">
    <source>
        <dbReference type="PROSITE" id="PS50113"/>
    </source>
</evidence>
<dbReference type="GO" id="GO:0000155">
    <property type="term" value="F:phosphorelay sensor kinase activity"/>
    <property type="evidence" value="ECO:0007669"/>
    <property type="project" value="InterPro"/>
</dbReference>
<dbReference type="CDD" id="cd00130">
    <property type="entry name" value="PAS"/>
    <property type="match status" value="2"/>
</dbReference>
<dbReference type="InterPro" id="IPR052162">
    <property type="entry name" value="Sensor_kinase/Photoreceptor"/>
</dbReference>
<dbReference type="InterPro" id="IPR036097">
    <property type="entry name" value="HisK_dim/P_sf"/>
</dbReference>
<dbReference type="PROSITE" id="PS50112">
    <property type="entry name" value="PAS"/>
    <property type="match status" value="1"/>
</dbReference>
<dbReference type="Gene3D" id="1.10.287.130">
    <property type="match status" value="1"/>
</dbReference>
<evidence type="ECO:0000256" key="8">
    <source>
        <dbReference type="ARBA" id="ARBA00022692"/>
    </source>
</evidence>
<dbReference type="OrthoDB" id="260274at2"/>
<keyword evidence="8" id="KW-0812">Transmembrane</keyword>
<feature type="non-terminal residue" evidence="18">
    <location>
        <position position="485"/>
    </location>
</feature>
<keyword evidence="11 18" id="KW-0418">Kinase</keyword>
<dbReference type="InterPro" id="IPR011006">
    <property type="entry name" value="CheY-like_superfamily"/>
</dbReference>
<feature type="domain" description="PAC" evidence="17">
    <location>
        <begin position="363"/>
        <end position="414"/>
    </location>
</feature>
<feature type="domain" description="PAC" evidence="17">
    <location>
        <begin position="233"/>
        <end position="285"/>
    </location>
</feature>
<evidence type="ECO:0000256" key="11">
    <source>
        <dbReference type="ARBA" id="ARBA00022777"/>
    </source>
</evidence>
<evidence type="ECO:0000256" key="9">
    <source>
        <dbReference type="ARBA" id="ARBA00022737"/>
    </source>
</evidence>
<evidence type="ECO:0000256" key="10">
    <source>
        <dbReference type="ARBA" id="ARBA00022741"/>
    </source>
</evidence>
<dbReference type="Pfam" id="PF13426">
    <property type="entry name" value="PAS_9"/>
    <property type="match status" value="1"/>
</dbReference>
<reference evidence="18 19" key="1">
    <citation type="journal article" date="2013" name="Mar. Genomics">
        <title>Expression of sulfatases in Rhodopirellula baltica and the diversity of sulfatases in the genus Rhodopirellula.</title>
        <authorList>
            <person name="Wegner C.E."/>
            <person name="Richter-Heitmann T."/>
            <person name="Klindworth A."/>
            <person name="Klockow C."/>
            <person name="Richter M."/>
            <person name="Achstetter T."/>
            <person name="Glockner F.O."/>
            <person name="Harder J."/>
        </authorList>
    </citation>
    <scope>NUCLEOTIDE SEQUENCE [LARGE SCALE GENOMIC DNA]</scope>
    <source>
        <strain evidence="18 19">SM41</strain>
    </source>
</reference>
<comment type="catalytic activity">
    <reaction evidence="1">
        <text>ATP + protein L-histidine = ADP + protein N-phospho-L-histidine.</text>
        <dbReference type="EC" id="2.7.13.3"/>
    </reaction>
</comment>
<comment type="subcellular location">
    <subcellularLocation>
        <location evidence="2">Cell inner membrane</location>
        <topology evidence="2">Multi-pass membrane protein</topology>
    </subcellularLocation>
</comment>
<keyword evidence="9" id="KW-0677">Repeat</keyword>
<protein>
    <recommendedName>
        <fullName evidence="3">histidine kinase</fullName>
        <ecNumber evidence="3">2.7.13.3</ecNumber>
    </recommendedName>
</protein>
<dbReference type="Gene3D" id="3.30.450.20">
    <property type="entry name" value="PAS domain"/>
    <property type="match status" value="2"/>
</dbReference>
<organism evidence="18 19">
    <name type="scientific">Rhodopirellula sallentina SM41</name>
    <dbReference type="NCBI Taxonomy" id="1263870"/>
    <lineage>
        <taxon>Bacteria</taxon>
        <taxon>Pseudomonadati</taxon>
        <taxon>Planctomycetota</taxon>
        <taxon>Planctomycetia</taxon>
        <taxon>Pirellulales</taxon>
        <taxon>Pirellulaceae</taxon>
        <taxon>Rhodopirellula</taxon>
    </lineage>
</organism>
<dbReference type="Pfam" id="PF00512">
    <property type="entry name" value="HisKA"/>
    <property type="match status" value="1"/>
</dbReference>
<dbReference type="InterPro" id="IPR000014">
    <property type="entry name" value="PAS"/>
</dbReference>
<dbReference type="Pfam" id="PF00072">
    <property type="entry name" value="Response_reg"/>
    <property type="match status" value="1"/>
</dbReference>
<proteinExistence type="predicted"/>
<dbReference type="GO" id="GO:0000166">
    <property type="term" value="F:nucleotide binding"/>
    <property type="evidence" value="ECO:0007669"/>
    <property type="project" value="UniProtKB-KW"/>
</dbReference>
<dbReference type="InterPro" id="IPR035965">
    <property type="entry name" value="PAS-like_dom_sf"/>
</dbReference>
<dbReference type="SUPFAM" id="SSF52172">
    <property type="entry name" value="CheY-like"/>
    <property type="match status" value="1"/>
</dbReference>
<evidence type="ECO:0000256" key="5">
    <source>
        <dbReference type="ARBA" id="ARBA00022519"/>
    </source>
</evidence>
<dbReference type="SMART" id="SM00091">
    <property type="entry name" value="PAS"/>
    <property type="match status" value="2"/>
</dbReference>
<dbReference type="PROSITE" id="PS50113">
    <property type="entry name" value="PAC"/>
    <property type="match status" value="2"/>
</dbReference>
<dbReference type="EC" id="2.7.13.3" evidence="3"/>
<dbReference type="PROSITE" id="PS50110">
    <property type="entry name" value="RESPONSE_REGULATORY"/>
    <property type="match status" value="1"/>
</dbReference>
<dbReference type="Gene3D" id="2.10.70.100">
    <property type="match status" value="1"/>
</dbReference>
<evidence type="ECO:0000256" key="4">
    <source>
        <dbReference type="ARBA" id="ARBA00022475"/>
    </source>
</evidence>
<accession>M5UH21</accession>
<keyword evidence="6 14" id="KW-0597">Phosphoprotein</keyword>
<dbReference type="InterPro" id="IPR001789">
    <property type="entry name" value="Sig_transdc_resp-reg_receiver"/>
</dbReference>
<evidence type="ECO:0000256" key="6">
    <source>
        <dbReference type="ARBA" id="ARBA00022553"/>
    </source>
</evidence>
<dbReference type="AlphaFoldDB" id="M5UH21"/>
<evidence type="ECO:0000256" key="14">
    <source>
        <dbReference type="PROSITE-ProRule" id="PRU00169"/>
    </source>
</evidence>
<evidence type="ECO:0000313" key="18">
    <source>
        <dbReference type="EMBL" id="EMI57151.1"/>
    </source>
</evidence>
<keyword evidence="7" id="KW-0808">Transferase</keyword>
<keyword evidence="4" id="KW-1003">Cell membrane</keyword>
<dbReference type="PANTHER" id="PTHR43304:SF1">
    <property type="entry name" value="PAC DOMAIN-CONTAINING PROTEIN"/>
    <property type="match status" value="1"/>
</dbReference>
<keyword evidence="13" id="KW-0472">Membrane</keyword>
<evidence type="ECO:0000256" key="7">
    <source>
        <dbReference type="ARBA" id="ARBA00022679"/>
    </source>
</evidence>